<evidence type="ECO:0000313" key="2">
    <source>
        <dbReference type="Proteomes" id="UP001357485"/>
    </source>
</evidence>
<dbReference type="Proteomes" id="UP001357485">
    <property type="component" value="Unassembled WGS sequence"/>
</dbReference>
<organism evidence="1 2">
    <name type="scientific">Cryomyces antarcticus</name>
    <dbReference type="NCBI Taxonomy" id="329879"/>
    <lineage>
        <taxon>Eukaryota</taxon>
        <taxon>Fungi</taxon>
        <taxon>Dikarya</taxon>
        <taxon>Ascomycota</taxon>
        <taxon>Pezizomycotina</taxon>
        <taxon>Dothideomycetes</taxon>
        <taxon>Dothideomycetes incertae sedis</taxon>
        <taxon>Cryomyces</taxon>
    </lineage>
</organism>
<name>A0ABR0LV03_9PEZI</name>
<feature type="non-terminal residue" evidence="1">
    <location>
        <position position="157"/>
    </location>
</feature>
<accession>A0ABR0LV03</accession>
<reference evidence="1 2" key="1">
    <citation type="submission" date="2023-08" db="EMBL/GenBank/DDBJ databases">
        <title>Black Yeasts Isolated from many extreme environments.</title>
        <authorList>
            <person name="Coleine C."/>
            <person name="Stajich J.E."/>
            <person name="Selbmann L."/>
        </authorList>
    </citation>
    <scope>NUCLEOTIDE SEQUENCE [LARGE SCALE GENOMIC DNA]</scope>
    <source>
        <strain evidence="1 2">CCFEE 536</strain>
    </source>
</reference>
<comment type="caution">
    <text evidence="1">The sequence shown here is derived from an EMBL/GenBank/DDBJ whole genome shotgun (WGS) entry which is preliminary data.</text>
</comment>
<dbReference type="EMBL" id="JAVRRA010009883">
    <property type="protein sequence ID" value="KAK5244243.1"/>
    <property type="molecule type" value="Genomic_DNA"/>
</dbReference>
<evidence type="ECO:0000313" key="1">
    <source>
        <dbReference type="EMBL" id="KAK5244243.1"/>
    </source>
</evidence>
<proteinExistence type="predicted"/>
<gene>
    <name evidence="1" type="ORF">LTR16_007667</name>
</gene>
<sequence length="157" mass="17269">MQLWFPTPTSDDRADLLSLGAAGAAAAREHARFRDKRINNGGNHRWNFSDTRIHALDLERHVNLEVGRMGRHGDKQLWLEHCRQLSNLAGPEGPTALSALAKVAALTPNGRLPELAEDLETENTGRGIVAELNMRKSRAHTMTDDIDRTSPAGAGFE</sequence>
<protein>
    <submittedName>
        <fullName evidence="1">Uncharacterized protein</fullName>
    </submittedName>
</protein>
<keyword evidence="2" id="KW-1185">Reference proteome</keyword>